<keyword evidence="4" id="KW-1133">Transmembrane helix</keyword>
<evidence type="ECO:0000313" key="5">
    <source>
        <dbReference type="EMBL" id="KAG6585732.1"/>
    </source>
</evidence>
<dbReference type="PANTHER" id="PTHR12857">
    <property type="entry name" value="CXXC MOTIF CONTAINING ZINC BINDING PROTEIN"/>
    <property type="match status" value="1"/>
</dbReference>
<accession>A0AAV6MR08</accession>
<comment type="caution">
    <text evidence="5">The sequence shown here is derived from an EMBL/GenBank/DDBJ whole genome shotgun (WGS) entry which is preliminary data.</text>
</comment>
<reference evidence="5 6" key="1">
    <citation type="journal article" date="2021" name="Hortic Res">
        <title>The domestication of Cucurbita argyrosperma as revealed by the genome of its wild relative.</title>
        <authorList>
            <person name="Barrera-Redondo J."/>
            <person name="Sanchez-de la Vega G."/>
            <person name="Aguirre-Liguori J.A."/>
            <person name="Castellanos-Morales G."/>
            <person name="Gutierrez-Guerrero Y.T."/>
            <person name="Aguirre-Dugua X."/>
            <person name="Aguirre-Planter E."/>
            <person name="Tenaillon M.I."/>
            <person name="Lira-Saade R."/>
            <person name="Eguiarte L.E."/>
        </authorList>
    </citation>
    <scope>NUCLEOTIDE SEQUENCE [LARGE SCALE GENOMIC DNA]</scope>
    <source>
        <strain evidence="5">JBR-2021</strain>
    </source>
</reference>
<evidence type="ECO:0000256" key="3">
    <source>
        <dbReference type="ARBA" id="ARBA00022833"/>
    </source>
</evidence>
<evidence type="ECO:0000313" key="6">
    <source>
        <dbReference type="Proteomes" id="UP000685013"/>
    </source>
</evidence>
<evidence type="ECO:0000256" key="2">
    <source>
        <dbReference type="ARBA" id="ARBA00022723"/>
    </source>
</evidence>
<gene>
    <name evidence="5" type="primary">czib</name>
    <name evidence="5" type="ORF">SDJN03_18465</name>
</gene>
<feature type="non-terminal residue" evidence="5">
    <location>
        <position position="1"/>
    </location>
</feature>
<protein>
    <submittedName>
        <fullName evidence="5">CXXC motif containing zinc binding protein</fullName>
    </submittedName>
</protein>
<keyword evidence="4" id="KW-0812">Transmembrane</keyword>
<dbReference type="InterPro" id="IPR008584">
    <property type="entry name" value="CXXC_Zn-binding_euk"/>
</dbReference>
<evidence type="ECO:0000256" key="4">
    <source>
        <dbReference type="SAM" id="Phobius"/>
    </source>
</evidence>
<keyword evidence="2" id="KW-0479">Metal-binding</keyword>
<comment type="similarity">
    <text evidence="1">Belongs to the UPF0587 family.</text>
</comment>
<sequence>MVNFLLKIKAELENLTNLQPQDGCDDPNFPYLFKVKCGRCGELSQKETCVTLNETIPLQAGKGTTNLVQKCKFCGRDGTITMIPGRGQPLTQETSESGKSSPLMLFDCRGYEPVGFIFGPGWKAESIEGTKFEDIDLSGGEYAEYDEKGECPVMISNLEATFESVKLCGYSFLISNQRGLLSVSLLSIHLFLSPEPQQTNICNNGHRLQCFSLMALIALIIAVASVAAQEAPAPSPASPASSIAPSFVSACTAFFVALVLGSTLRI</sequence>
<dbReference type="EMBL" id="JAGKQH010000012">
    <property type="protein sequence ID" value="KAG6585732.1"/>
    <property type="molecule type" value="Genomic_DNA"/>
</dbReference>
<keyword evidence="6" id="KW-1185">Reference proteome</keyword>
<name>A0AAV6MR08_9ROSI</name>
<keyword evidence="3" id="KW-0862">Zinc</keyword>
<dbReference type="Proteomes" id="UP000685013">
    <property type="component" value="Chromosome 12"/>
</dbReference>
<dbReference type="GO" id="GO:0008270">
    <property type="term" value="F:zinc ion binding"/>
    <property type="evidence" value="ECO:0007669"/>
    <property type="project" value="TreeGrafter"/>
</dbReference>
<dbReference type="Pfam" id="PF05907">
    <property type="entry name" value="CXXC_Zn-b_euk"/>
    <property type="match status" value="1"/>
</dbReference>
<proteinExistence type="inferred from homology"/>
<organism evidence="5 6">
    <name type="scientific">Cucurbita argyrosperma subsp. sororia</name>
    <dbReference type="NCBI Taxonomy" id="37648"/>
    <lineage>
        <taxon>Eukaryota</taxon>
        <taxon>Viridiplantae</taxon>
        <taxon>Streptophyta</taxon>
        <taxon>Embryophyta</taxon>
        <taxon>Tracheophyta</taxon>
        <taxon>Spermatophyta</taxon>
        <taxon>Magnoliopsida</taxon>
        <taxon>eudicotyledons</taxon>
        <taxon>Gunneridae</taxon>
        <taxon>Pentapetalae</taxon>
        <taxon>rosids</taxon>
        <taxon>fabids</taxon>
        <taxon>Cucurbitales</taxon>
        <taxon>Cucurbitaceae</taxon>
        <taxon>Cucurbiteae</taxon>
        <taxon>Cucurbita</taxon>
    </lineage>
</organism>
<feature type="transmembrane region" description="Helical" evidence="4">
    <location>
        <begin position="240"/>
        <end position="260"/>
    </location>
</feature>
<dbReference type="PANTHER" id="PTHR12857:SF0">
    <property type="entry name" value="CXXC MOTIF CONTAINING ZINC BINDING PROTEIN"/>
    <property type="match status" value="1"/>
</dbReference>
<feature type="transmembrane region" description="Helical" evidence="4">
    <location>
        <begin position="210"/>
        <end position="228"/>
    </location>
</feature>
<evidence type="ECO:0000256" key="1">
    <source>
        <dbReference type="ARBA" id="ARBA00007818"/>
    </source>
</evidence>
<keyword evidence="4" id="KW-0472">Membrane</keyword>
<dbReference type="AlphaFoldDB" id="A0AAV6MR08"/>